<proteinExistence type="predicted"/>
<evidence type="ECO:0000313" key="2">
    <source>
        <dbReference type="Proteomes" id="UP000218418"/>
    </source>
</evidence>
<keyword evidence="2" id="KW-1185">Reference proteome</keyword>
<reference evidence="1 2" key="1">
    <citation type="submission" date="2017-06" db="EMBL/GenBank/DDBJ databases">
        <title>Genome sequencing of cyanobaciteial culture collection at National Institute for Environmental Studies (NIES).</title>
        <authorList>
            <person name="Hirose Y."/>
            <person name="Shimura Y."/>
            <person name="Fujisawa T."/>
            <person name="Nakamura Y."/>
            <person name="Kawachi M."/>
        </authorList>
    </citation>
    <scope>NUCLEOTIDE SEQUENCE [LARGE SCALE GENOMIC DNA]</scope>
    <source>
        <strain evidence="1 2">NIES-267</strain>
    </source>
</reference>
<organism evidence="1 2">
    <name type="scientific">Calothrix parasitica NIES-267</name>
    <dbReference type="NCBI Taxonomy" id="1973488"/>
    <lineage>
        <taxon>Bacteria</taxon>
        <taxon>Bacillati</taxon>
        <taxon>Cyanobacteriota</taxon>
        <taxon>Cyanophyceae</taxon>
        <taxon>Nostocales</taxon>
        <taxon>Calotrichaceae</taxon>
        <taxon>Calothrix</taxon>
    </lineage>
</organism>
<dbReference type="AlphaFoldDB" id="A0A1Z4LX58"/>
<protein>
    <submittedName>
        <fullName evidence="1">Uncharacterized protein</fullName>
    </submittedName>
</protein>
<sequence length="56" mass="6346">MDIHIAFNSHALVTADTSAHVTVPWCSKDIQFHSSRSFLDDRQKRKTECISAASVW</sequence>
<name>A0A1Z4LX58_9CYAN</name>
<dbReference type="EMBL" id="AP018227">
    <property type="protein sequence ID" value="BAY85731.1"/>
    <property type="molecule type" value="Genomic_DNA"/>
</dbReference>
<accession>A0A1Z4LX58</accession>
<evidence type="ECO:0000313" key="1">
    <source>
        <dbReference type="EMBL" id="BAY85731.1"/>
    </source>
</evidence>
<gene>
    <name evidence="1" type="ORF">NIES267_52320</name>
</gene>
<dbReference type="Proteomes" id="UP000218418">
    <property type="component" value="Chromosome"/>
</dbReference>